<proteinExistence type="predicted"/>
<dbReference type="GO" id="GO:0005829">
    <property type="term" value="C:cytosol"/>
    <property type="evidence" value="ECO:0007669"/>
    <property type="project" value="TreeGrafter"/>
</dbReference>
<keyword evidence="1" id="KW-0694">RNA-binding</keyword>
<reference evidence="3" key="1">
    <citation type="submission" date="2019-12" db="EMBL/GenBank/DDBJ databases">
        <authorList>
            <person name="Scholes J."/>
        </authorList>
    </citation>
    <scope>NUCLEOTIDE SEQUENCE</scope>
</reference>
<dbReference type="Gene3D" id="3.10.450.50">
    <property type="match status" value="1"/>
</dbReference>
<dbReference type="PROSITE" id="PS50177">
    <property type="entry name" value="NTF2_DOMAIN"/>
    <property type="match status" value="1"/>
</dbReference>
<dbReference type="GO" id="GO:0003729">
    <property type="term" value="F:mRNA binding"/>
    <property type="evidence" value="ECO:0007669"/>
    <property type="project" value="TreeGrafter"/>
</dbReference>
<sequence length="345" mass="37834">MAEAVGYQQTVPAQIVGRVFVEKYYTILRSSPELAHKFYNDKSAIHRAEEDGSMSVTTTCQAIKEKIVSLNYGDLRVEIKSVYSLESFVGEVHVVVTGHLVGHDNVVKSFAQHFILAPQDNGYFVLSDLLRYVDIANGNPTLGSDIVVRPITTQEEAYSPSEDGDSVFFGGVEVPRSNFADKLMHLKGAAASFSPPPMDPAFQISPSIWSAASFSPPPMDRAFQVSPSIWSAASFSPPPIDPGKATLNSGHNQKANYCSIYMRRPPKNATETSLEDVFKKFGLTLKYKNEAKSKRLMHLKGAAASFSPPPMDPGKAILNSGHHQKGEGLISELFYMHVHFSCTCL</sequence>
<dbReference type="CDD" id="cd00780">
    <property type="entry name" value="NTF2"/>
    <property type="match status" value="1"/>
</dbReference>
<dbReference type="InterPro" id="IPR032710">
    <property type="entry name" value="NTF2-like_dom_sf"/>
</dbReference>
<evidence type="ECO:0000259" key="2">
    <source>
        <dbReference type="PROSITE" id="PS50177"/>
    </source>
</evidence>
<name>A0A9N7MJR3_STRHE</name>
<dbReference type="AlphaFoldDB" id="A0A9N7MJR3"/>
<evidence type="ECO:0000256" key="1">
    <source>
        <dbReference type="ARBA" id="ARBA00022884"/>
    </source>
</evidence>
<dbReference type="PANTHER" id="PTHR10693:SF20">
    <property type="entry name" value="AT27578P"/>
    <property type="match status" value="1"/>
</dbReference>
<dbReference type="InterPro" id="IPR018222">
    <property type="entry name" value="Nuclear_transport_factor_2_euk"/>
</dbReference>
<organism evidence="3 4">
    <name type="scientific">Striga hermonthica</name>
    <name type="common">Purple witchweed</name>
    <name type="synonym">Buchnera hermonthica</name>
    <dbReference type="NCBI Taxonomy" id="68872"/>
    <lineage>
        <taxon>Eukaryota</taxon>
        <taxon>Viridiplantae</taxon>
        <taxon>Streptophyta</taxon>
        <taxon>Embryophyta</taxon>
        <taxon>Tracheophyta</taxon>
        <taxon>Spermatophyta</taxon>
        <taxon>Magnoliopsida</taxon>
        <taxon>eudicotyledons</taxon>
        <taxon>Gunneridae</taxon>
        <taxon>Pentapetalae</taxon>
        <taxon>asterids</taxon>
        <taxon>lamiids</taxon>
        <taxon>Lamiales</taxon>
        <taxon>Orobanchaceae</taxon>
        <taxon>Buchnereae</taxon>
        <taxon>Striga</taxon>
    </lineage>
</organism>
<dbReference type="FunFam" id="3.10.450.50:FF:000003">
    <property type="entry name" value="Nuclear transport factor 2 family protein"/>
    <property type="match status" value="1"/>
</dbReference>
<dbReference type="InterPro" id="IPR039539">
    <property type="entry name" value="Ras_GTPase_bind_prot"/>
</dbReference>
<protein>
    <submittedName>
        <fullName evidence="3">Nuclear transport factor 2 (NTF2) family protein with RNA binding (RRM-RBD-RNP motifs) domain</fullName>
    </submittedName>
</protein>
<dbReference type="OrthoDB" id="339151at2759"/>
<evidence type="ECO:0000313" key="4">
    <source>
        <dbReference type="Proteomes" id="UP001153555"/>
    </source>
</evidence>
<comment type="caution">
    <text evidence="3">The sequence shown here is derived from an EMBL/GenBank/DDBJ whole genome shotgun (WGS) entry which is preliminary data.</text>
</comment>
<dbReference type="Proteomes" id="UP001153555">
    <property type="component" value="Unassembled WGS sequence"/>
</dbReference>
<gene>
    <name evidence="3" type="ORF">SHERM_13005</name>
</gene>
<dbReference type="SUPFAM" id="SSF54427">
    <property type="entry name" value="NTF2-like"/>
    <property type="match status" value="1"/>
</dbReference>
<evidence type="ECO:0000313" key="3">
    <source>
        <dbReference type="EMBL" id="CAA0812258.1"/>
    </source>
</evidence>
<keyword evidence="4" id="KW-1185">Reference proteome</keyword>
<feature type="domain" description="NTF2" evidence="2">
    <location>
        <begin position="16"/>
        <end position="132"/>
    </location>
</feature>
<dbReference type="PANTHER" id="PTHR10693">
    <property type="entry name" value="RAS GTPASE-ACTIVATING PROTEIN-BINDING PROTEIN"/>
    <property type="match status" value="1"/>
</dbReference>
<dbReference type="GO" id="GO:1990904">
    <property type="term" value="C:ribonucleoprotein complex"/>
    <property type="evidence" value="ECO:0007669"/>
    <property type="project" value="TreeGrafter"/>
</dbReference>
<accession>A0A9N7MJR3</accession>
<dbReference type="EMBL" id="CACSLK010009942">
    <property type="protein sequence ID" value="CAA0812258.1"/>
    <property type="molecule type" value="Genomic_DNA"/>
</dbReference>
<dbReference type="InterPro" id="IPR002075">
    <property type="entry name" value="NTF2_dom"/>
</dbReference>
<dbReference type="Pfam" id="PF02136">
    <property type="entry name" value="NTF2"/>
    <property type="match status" value="1"/>
</dbReference>